<name>A0A6G2DAI8_STREE</name>
<feature type="non-terminal residue" evidence="1">
    <location>
        <position position="1"/>
    </location>
</feature>
<organism evidence="1 2">
    <name type="scientific">Streptococcus pneumoniae</name>
    <dbReference type="NCBI Taxonomy" id="1313"/>
    <lineage>
        <taxon>Bacteria</taxon>
        <taxon>Bacillati</taxon>
        <taxon>Bacillota</taxon>
        <taxon>Bacilli</taxon>
        <taxon>Lactobacillales</taxon>
        <taxon>Streptococcaceae</taxon>
        <taxon>Streptococcus</taxon>
    </lineage>
</organism>
<proteinExistence type="predicted"/>
<dbReference type="Proteomes" id="UP000483094">
    <property type="component" value="Unassembled WGS sequence"/>
</dbReference>
<dbReference type="EMBL" id="WNHQ01000312">
    <property type="protein sequence ID" value="MTV73288.1"/>
    <property type="molecule type" value="Genomic_DNA"/>
</dbReference>
<accession>A0A6G2DAI8</accession>
<sequence>VKTHPGFMEKDAILQTLKELA</sequence>
<protein>
    <submittedName>
        <fullName evidence="1">TlpA family protein disulfide reductase</fullName>
    </submittedName>
</protein>
<reference evidence="1 2" key="1">
    <citation type="submission" date="2019-11" db="EMBL/GenBank/DDBJ databases">
        <title>Growth characteristics of pneumococcus vary with the chemical composition of the capsule and with environmental conditions.</title>
        <authorList>
            <person name="Tothpal A."/>
            <person name="Desobry K."/>
            <person name="Joshi S."/>
            <person name="Wyllie A.L."/>
            <person name="Weinberger D.M."/>
        </authorList>
    </citation>
    <scope>NUCLEOTIDE SEQUENCE [LARGE SCALE GENOMIC DNA]</scope>
    <source>
        <strain evidence="2">pnumococcus19F</strain>
    </source>
</reference>
<gene>
    <name evidence="1" type="ORF">GM540_04610</name>
</gene>
<evidence type="ECO:0000313" key="2">
    <source>
        <dbReference type="Proteomes" id="UP000483094"/>
    </source>
</evidence>
<evidence type="ECO:0000313" key="1">
    <source>
        <dbReference type="EMBL" id="MTV73288.1"/>
    </source>
</evidence>
<comment type="caution">
    <text evidence="1">The sequence shown here is derived from an EMBL/GenBank/DDBJ whole genome shotgun (WGS) entry which is preliminary data.</text>
</comment>
<dbReference type="AlphaFoldDB" id="A0A6G2DAI8"/>